<dbReference type="Proteomes" id="UP000013378">
    <property type="component" value="Unassembled WGS sequence"/>
</dbReference>
<dbReference type="RefSeq" id="WP_006305129.1">
    <property type="nucleotide sequence ID" value="NZ_ARZA01000001.1"/>
</dbReference>
<evidence type="ECO:0000313" key="1">
    <source>
        <dbReference type="EMBL" id="EOD01912.1"/>
    </source>
</evidence>
<dbReference type="STRING" id="1304284.L21TH_0018"/>
<dbReference type="EMBL" id="ARZA01000001">
    <property type="protein sequence ID" value="EOD01912.1"/>
    <property type="molecule type" value="Genomic_DNA"/>
</dbReference>
<gene>
    <name evidence="1" type="ORF">L21TH_0018</name>
</gene>
<sequence length="215" mass="24958">MVVNTNIAFAIKCDICGQLKEYNMSLFDFKKNKVIDLECTCGEANAIVQTKDYKNFWLQIPCFECQDIHVFKYTLKQLVKGNIITRCVETGKEIAFIGSPQDVKELVNEYKGETNDLLTELGFYDYFVNSEVMIQCINKIRDLEREDKIKCECGNNSIEVNIYEDRIELKCRECESIQVIYAENEGDLENLLNKKSILMHKNTFQCLDAINHNNE</sequence>
<accession>R1AYY2</accession>
<dbReference type="eggNOG" id="ENOG5031XS8">
    <property type="taxonomic scope" value="Bacteria"/>
</dbReference>
<organism evidence="1 2">
    <name type="scientific">Caldisalinibacter kiritimatiensis</name>
    <dbReference type="NCBI Taxonomy" id="1304284"/>
    <lineage>
        <taxon>Bacteria</taxon>
        <taxon>Bacillati</taxon>
        <taxon>Bacillota</taxon>
        <taxon>Tissierellia</taxon>
        <taxon>Tissierellales</taxon>
        <taxon>Thermohalobacteraceae</taxon>
        <taxon>Caldisalinibacter</taxon>
    </lineage>
</organism>
<protein>
    <submittedName>
        <fullName evidence="1">Uncharacterized protein</fullName>
    </submittedName>
</protein>
<reference evidence="1 2" key="1">
    <citation type="journal article" date="2015" name="Geomicrobiol. J.">
        <title>Caldisalinibacter kiritimatiensis gen. nov., sp. nov., a moderately thermohalophilic thiosulfate-reducing bacterium from a hypersaline microbial mat.</title>
        <authorList>
            <person name="Ben Hania W."/>
            <person name="Joseph M."/>
            <person name="Fiebig A."/>
            <person name="Bunk B."/>
            <person name="Klenk H.-P."/>
            <person name="Fardeau M.-L."/>
            <person name="Spring S."/>
        </authorList>
    </citation>
    <scope>NUCLEOTIDE SEQUENCE [LARGE SCALE GENOMIC DNA]</scope>
    <source>
        <strain evidence="1 2">L21-TH-D2</strain>
    </source>
</reference>
<proteinExistence type="predicted"/>
<comment type="caution">
    <text evidence="1">The sequence shown here is derived from an EMBL/GenBank/DDBJ whole genome shotgun (WGS) entry which is preliminary data.</text>
</comment>
<dbReference type="AlphaFoldDB" id="R1AYY2"/>
<name>R1AYY2_9FIRM</name>
<keyword evidence="2" id="KW-1185">Reference proteome</keyword>
<evidence type="ECO:0000313" key="2">
    <source>
        <dbReference type="Proteomes" id="UP000013378"/>
    </source>
</evidence>
<dbReference type="OrthoDB" id="1678992at2"/>